<evidence type="ECO:0000259" key="3">
    <source>
        <dbReference type="PROSITE" id="PS50102"/>
    </source>
</evidence>
<dbReference type="CDD" id="cd12285">
    <property type="entry name" value="RRM3_RBM39_like"/>
    <property type="match status" value="1"/>
</dbReference>
<dbReference type="Gene3D" id="3.30.70.330">
    <property type="match status" value="3"/>
</dbReference>
<dbReference type="NCBIfam" id="TIGR01622">
    <property type="entry name" value="SF-CC1"/>
    <property type="match status" value="1"/>
</dbReference>
<dbReference type="InParanoid" id="E4X8W2"/>
<feature type="compositionally biased region" description="Basic and acidic residues" evidence="2">
    <location>
        <begin position="69"/>
        <end position="80"/>
    </location>
</feature>
<feature type="domain" description="RRM" evidence="3">
    <location>
        <begin position="230"/>
        <end position="308"/>
    </location>
</feature>
<feature type="compositionally biased region" description="Basic and acidic residues" evidence="2">
    <location>
        <begin position="16"/>
        <end position="27"/>
    </location>
</feature>
<dbReference type="InterPro" id="IPR035979">
    <property type="entry name" value="RBD_domain_sf"/>
</dbReference>
<dbReference type="PANTHER" id="PTHR48036">
    <property type="entry name" value="SPLICING FACTOR (PAD-1), PUTATIVE (AFU_ORTHOLOGUE AFUA_1G15810)-RELATED"/>
    <property type="match status" value="1"/>
</dbReference>
<dbReference type="InterPro" id="IPR006509">
    <property type="entry name" value="RBM39_SF"/>
</dbReference>
<sequence>MGFESDVKEYHRRAGRKPDEDDADRPRPSQRQGPFQPRQMRVKKEEPEVDFRTRMKNLTKTAAKTHSWIKKEDPDKPVKVKKERRRKSYDSFSEDSEEEDRRLTRKAKKKLGLSDSDEELELSARERDARTVIAMQLAHAIREFDLKDFFSSVGDVRAVKLIKDERHKTQGLAYIEFKHVQSVPLAMGLTGQRVLGRAIVVHHAQADKNRHSEKLEQAKKNLMKAGTGPYKIRVDKLHKTVTEEQLKMIMEPFGRVEKVQIIKDGFTGGSSGTAFVTFVDCEGGEDAIRHLHNFDLGGLNLILRLVAKGKAAREVENSHNPNAMKAMLGVTAAPQKKAIEGVQYTPVKSEGMQFFIVMNHDHNFSTAGSGYGNSKAALRLMARRQAAPISTQCFQIVNAFDVNEKGKWQDKVKKDVIQRVSNFGDVYHVHVDQNSLAGNVFVKVASAASCQSAVNSLHGRQFRGRSVTAAYVPLPNYHQLFPASVTAAVKLK</sequence>
<dbReference type="Proteomes" id="UP000001307">
    <property type="component" value="Unassembled WGS sequence"/>
</dbReference>
<evidence type="ECO:0000256" key="2">
    <source>
        <dbReference type="SAM" id="MobiDB-lite"/>
    </source>
</evidence>
<evidence type="ECO:0000313" key="4">
    <source>
        <dbReference type="EMBL" id="CBY18890.1"/>
    </source>
</evidence>
<dbReference type="PROSITE" id="PS50102">
    <property type="entry name" value="RRM"/>
    <property type="match status" value="2"/>
</dbReference>
<dbReference type="GO" id="GO:0005634">
    <property type="term" value="C:nucleus"/>
    <property type="evidence" value="ECO:0007669"/>
    <property type="project" value="InterPro"/>
</dbReference>
<name>E4X8W2_OIKDI</name>
<dbReference type="AlphaFoldDB" id="E4X8W2"/>
<feature type="compositionally biased region" description="Basic and acidic residues" evidence="2">
    <location>
        <begin position="42"/>
        <end position="53"/>
    </location>
</feature>
<reference evidence="4" key="1">
    <citation type="journal article" date="2010" name="Science">
        <title>Plasticity of animal genome architecture unmasked by rapid evolution of a pelagic tunicate.</title>
        <authorList>
            <person name="Denoeud F."/>
            <person name="Henriet S."/>
            <person name="Mungpakdee S."/>
            <person name="Aury J.M."/>
            <person name="Da Silva C."/>
            <person name="Brinkmann H."/>
            <person name="Mikhaleva J."/>
            <person name="Olsen L.C."/>
            <person name="Jubin C."/>
            <person name="Canestro C."/>
            <person name="Bouquet J.M."/>
            <person name="Danks G."/>
            <person name="Poulain J."/>
            <person name="Campsteijn C."/>
            <person name="Adamski M."/>
            <person name="Cross I."/>
            <person name="Yadetie F."/>
            <person name="Muffato M."/>
            <person name="Louis A."/>
            <person name="Butcher S."/>
            <person name="Tsagkogeorga G."/>
            <person name="Konrad A."/>
            <person name="Singh S."/>
            <person name="Jensen M.F."/>
            <person name="Cong E.H."/>
            <person name="Eikeseth-Otteraa H."/>
            <person name="Noel B."/>
            <person name="Anthouard V."/>
            <person name="Porcel B.M."/>
            <person name="Kachouri-Lafond R."/>
            <person name="Nishino A."/>
            <person name="Ugolini M."/>
            <person name="Chourrout P."/>
            <person name="Nishida H."/>
            <person name="Aasland R."/>
            <person name="Huzurbazar S."/>
            <person name="Westhof E."/>
            <person name="Delsuc F."/>
            <person name="Lehrach H."/>
            <person name="Reinhardt R."/>
            <person name="Weissenbach J."/>
            <person name="Roy S.W."/>
            <person name="Artiguenave F."/>
            <person name="Postlethwait J.H."/>
            <person name="Manak J.R."/>
            <person name="Thompson E.M."/>
            <person name="Jaillon O."/>
            <person name="Du Pasquier L."/>
            <person name="Boudinot P."/>
            <person name="Liberles D.A."/>
            <person name="Volff J.N."/>
            <person name="Philippe H."/>
            <person name="Lenhard B."/>
            <person name="Roest Crollius H."/>
            <person name="Wincker P."/>
            <person name="Chourrout D."/>
        </authorList>
    </citation>
    <scope>NUCLEOTIDE SEQUENCE [LARGE SCALE GENOMIC DNA]</scope>
</reference>
<dbReference type="GO" id="GO:0003723">
    <property type="term" value="F:RNA binding"/>
    <property type="evidence" value="ECO:0007669"/>
    <property type="project" value="UniProtKB-UniRule"/>
</dbReference>
<keyword evidence="1" id="KW-0694">RNA-binding</keyword>
<dbReference type="InterPro" id="IPR000504">
    <property type="entry name" value="RRM_dom"/>
</dbReference>
<dbReference type="OrthoDB" id="8123449at2759"/>
<dbReference type="EMBL" id="FN653030">
    <property type="protein sequence ID" value="CBY18890.1"/>
    <property type="molecule type" value="Genomic_DNA"/>
</dbReference>
<evidence type="ECO:0000256" key="1">
    <source>
        <dbReference type="PROSITE-ProRule" id="PRU00176"/>
    </source>
</evidence>
<dbReference type="SMART" id="SM00360">
    <property type="entry name" value="RRM"/>
    <property type="match status" value="3"/>
</dbReference>
<evidence type="ECO:0000313" key="5">
    <source>
        <dbReference type="Proteomes" id="UP000001307"/>
    </source>
</evidence>
<accession>E4X8W2</accession>
<feature type="region of interest" description="Disordered" evidence="2">
    <location>
        <begin position="1"/>
        <end position="119"/>
    </location>
</feature>
<dbReference type="SUPFAM" id="SSF54928">
    <property type="entry name" value="RNA-binding domain, RBD"/>
    <property type="match status" value="2"/>
</dbReference>
<keyword evidence="5" id="KW-1185">Reference proteome</keyword>
<proteinExistence type="predicted"/>
<dbReference type="Pfam" id="PF00076">
    <property type="entry name" value="RRM_1"/>
    <property type="match status" value="2"/>
</dbReference>
<protein>
    <recommendedName>
        <fullName evidence="3">RRM domain-containing protein</fullName>
    </recommendedName>
</protein>
<dbReference type="InterPro" id="IPR012677">
    <property type="entry name" value="Nucleotide-bd_a/b_plait_sf"/>
</dbReference>
<dbReference type="GO" id="GO:0006397">
    <property type="term" value="P:mRNA processing"/>
    <property type="evidence" value="ECO:0007669"/>
    <property type="project" value="InterPro"/>
</dbReference>
<feature type="domain" description="RRM" evidence="3">
    <location>
        <begin position="130"/>
        <end position="206"/>
    </location>
</feature>
<organism evidence="4">
    <name type="scientific">Oikopleura dioica</name>
    <name type="common">Tunicate</name>
    <dbReference type="NCBI Taxonomy" id="34765"/>
    <lineage>
        <taxon>Eukaryota</taxon>
        <taxon>Metazoa</taxon>
        <taxon>Chordata</taxon>
        <taxon>Tunicata</taxon>
        <taxon>Appendicularia</taxon>
        <taxon>Copelata</taxon>
        <taxon>Oikopleuridae</taxon>
        <taxon>Oikopleura</taxon>
    </lineage>
</organism>
<gene>
    <name evidence="4" type="ORF">GSOID_T00004307001</name>
</gene>